<dbReference type="Pfam" id="PF13279">
    <property type="entry name" value="4HBT_2"/>
    <property type="match status" value="1"/>
</dbReference>
<dbReference type="GO" id="GO:0047617">
    <property type="term" value="F:fatty acyl-CoA hydrolase activity"/>
    <property type="evidence" value="ECO:0007669"/>
    <property type="project" value="TreeGrafter"/>
</dbReference>
<dbReference type="RefSeq" id="WP_091518822.1">
    <property type="nucleotide sequence ID" value="NZ_FOVI01000003.1"/>
</dbReference>
<dbReference type="PANTHER" id="PTHR31793:SF27">
    <property type="entry name" value="NOVEL THIOESTERASE SUPERFAMILY DOMAIN AND SAPOSIN A-TYPE DOMAIN CONTAINING PROTEIN (0610012H03RIK)"/>
    <property type="match status" value="1"/>
</dbReference>
<protein>
    <submittedName>
        <fullName evidence="3">Acyl-CoA thioester hydrolase</fullName>
    </submittedName>
</protein>
<evidence type="ECO:0000256" key="2">
    <source>
        <dbReference type="ARBA" id="ARBA00022801"/>
    </source>
</evidence>
<dbReference type="AlphaFoldDB" id="A0A1I4XHX3"/>
<reference evidence="4" key="1">
    <citation type="submission" date="2016-10" db="EMBL/GenBank/DDBJ databases">
        <authorList>
            <person name="Varghese N."/>
            <person name="Submissions S."/>
        </authorList>
    </citation>
    <scope>NUCLEOTIDE SEQUENCE [LARGE SCALE GENOMIC DNA]</scope>
    <source>
        <strain evidence="4">DS-12</strain>
    </source>
</reference>
<sequence length="144" mass="16589">MKNIFFKGQVLWSMIDANRHLRHSAYSDLCTQARNNLMIHIGLSVNECAKYGIAPILFKEETIFHREIKMDEEISVAVEMTKHTISNNRFSITHFVYKSDGTKSATVNVDGAWFDLQTRKLTTLPENIVKLVNQIPKSENFVEE</sequence>
<gene>
    <name evidence="3" type="ORF">SAMN05421741_1031</name>
</gene>
<evidence type="ECO:0000313" key="4">
    <source>
        <dbReference type="Proteomes" id="UP000199036"/>
    </source>
</evidence>
<keyword evidence="4" id="KW-1185">Reference proteome</keyword>
<comment type="similarity">
    <text evidence="1">Belongs to the 4-hydroxybenzoyl-CoA thioesterase family.</text>
</comment>
<dbReference type="STRING" id="913024.SAMN05421741_1031"/>
<organism evidence="3 4">
    <name type="scientific">Paenimyroides ummariense</name>
    <dbReference type="NCBI Taxonomy" id="913024"/>
    <lineage>
        <taxon>Bacteria</taxon>
        <taxon>Pseudomonadati</taxon>
        <taxon>Bacteroidota</taxon>
        <taxon>Flavobacteriia</taxon>
        <taxon>Flavobacteriales</taxon>
        <taxon>Flavobacteriaceae</taxon>
        <taxon>Paenimyroides</taxon>
    </lineage>
</organism>
<dbReference type="InterPro" id="IPR029069">
    <property type="entry name" value="HotDog_dom_sf"/>
</dbReference>
<name>A0A1I4XHX3_9FLAO</name>
<dbReference type="EMBL" id="FOVI01000003">
    <property type="protein sequence ID" value="SFN25481.1"/>
    <property type="molecule type" value="Genomic_DNA"/>
</dbReference>
<proteinExistence type="inferred from homology"/>
<dbReference type="Proteomes" id="UP000199036">
    <property type="component" value="Unassembled WGS sequence"/>
</dbReference>
<evidence type="ECO:0000256" key="1">
    <source>
        <dbReference type="ARBA" id="ARBA00005953"/>
    </source>
</evidence>
<dbReference type="Gene3D" id="3.10.129.10">
    <property type="entry name" value="Hotdog Thioesterase"/>
    <property type="match status" value="1"/>
</dbReference>
<dbReference type="OrthoDB" id="760345at2"/>
<dbReference type="InterPro" id="IPR050563">
    <property type="entry name" value="4-hydroxybenzoyl-CoA_TE"/>
</dbReference>
<keyword evidence="2 3" id="KW-0378">Hydrolase</keyword>
<evidence type="ECO:0000313" key="3">
    <source>
        <dbReference type="EMBL" id="SFN25481.1"/>
    </source>
</evidence>
<dbReference type="CDD" id="cd00586">
    <property type="entry name" value="4HBT"/>
    <property type="match status" value="1"/>
</dbReference>
<accession>A0A1I4XHX3</accession>
<dbReference type="SUPFAM" id="SSF54637">
    <property type="entry name" value="Thioesterase/thiol ester dehydrase-isomerase"/>
    <property type="match status" value="1"/>
</dbReference>
<dbReference type="PANTHER" id="PTHR31793">
    <property type="entry name" value="4-HYDROXYBENZOYL-COA THIOESTERASE FAMILY MEMBER"/>
    <property type="match status" value="1"/>
</dbReference>